<protein>
    <submittedName>
        <fullName evidence="5">Helix-turn-helix domain-containing protein</fullName>
    </submittedName>
</protein>
<dbReference type="Gene3D" id="1.10.10.10">
    <property type="entry name" value="Winged helix-like DNA-binding domain superfamily/Winged helix DNA-binding domain"/>
    <property type="match status" value="1"/>
</dbReference>
<dbReference type="PANTHER" id="PTHR34236:SF1">
    <property type="entry name" value="DIMETHYL SULFOXIDE REDUCTASE TRANSCRIPTIONAL ACTIVATOR"/>
    <property type="match status" value="1"/>
</dbReference>
<dbReference type="EMBL" id="CP058579">
    <property type="protein sequence ID" value="QLG61525.1"/>
    <property type="molecule type" value="Genomic_DNA"/>
</dbReference>
<organism evidence="5 6">
    <name type="scientific">Halorarum salinum</name>
    <dbReference type="NCBI Taxonomy" id="2743089"/>
    <lineage>
        <taxon>Archaea</taxon>
        <taxon>Methanobacteriati</taxon>
        <taxon>Methanobacteriota</taxon>
        <taxon>Stenosarchaea group</taxon>
        <taxon>Halobacteria</taxon>
        <taxon>Halobacteriales</taxon>
        <taxon>Haloferacaceae</taxon>
        <taxon>Halorarum</taxon>
    </lineage>
</organism>
<dbReference type="Pfam" id="PF04967">
    <property type="entry name" value="HTH_10"/>
    <property type="match status" value="1"/>
</dbReference>
<feature type="domain" description="Bacterioopsin transcriptional activator GAF and HTH associated" evidence="4">
    <location>
        <begin position="3"/>
        <end position="141"/>
    </location>
</feature>
<dbReference type="Pfam" id="PF15915">
    <property type="entry name" value="BAT"/>
    <property type="match status" value="1"/>
</dbReference>
<dbReference type="OrthoDB" id="156233at2157"/>
<dbReference type="RefSeq" id="WP_179268110.1">
    <property type="nucleotide sequence ID" value="NZ_CP058579.1"/>
</dbReference>
<evidence type="ECO:0000256" key="2">
    <source>
        <dbReference type="ARBA" id="ARBA00023163"/>
    </source>
</evidence>
<proteinExistence type="predicted"/>
<evidence type="ECO:0000259" key="3">
    <source>
        <dbReference type="Pfam" id="PF04967"/>
    </source>
</evidence>
<sequence length="222" mass="25185">MSVVVEVSVPAESFALADALAAEPDVAVEAERVASHSPEWILPFLWAADGDRESFLEAIRRDPTVENVIVIERADGDVLYGVEWSDSVRELITEMIDQHAIILEATARGADWRLRLRFTTEAEVTSFREYFEERGRRFEVHMIARPDAPRQREYGLTEEQHETLMTALREGYFDVPRTVTIEELADVLGVSSNAVSQRLRRATTNLVRHTLAIETDESDGRE</sequence>
<reference evidence="5 6" key="1">
    <citation type="submission" date="2020-06" db="EMBL/GenBank/DDBJ databases">
        <title>NJ-3-1, isolated from saline soil.</title>
        <authorList>
            <person name="Cui H.L."/>
            <person name="Shi X."/>
        </authorList>
    </citation>
    <scope>NUCLEOTIDE SEQUENCE [LARGE SCALE GENOMIC DNA]</scope>
    <source>
        <strain evidence="5 6">NJ-3-1</strain>
    </source>
</reference>
<evidence type="ECO:0000256" key="1">
    <source>
        <dbReference type="ARBA" id="ARBA00023015"/>
    </source>
</evidence>
<accession>A0A7D5QJM6</accession>
<dbReference type="GeneID" id="56037234"/>
<name>A0A7D5QJM6_9EURY</name>
<dbReference type="SUPFAM" id="SSF88659">
    <property type="entry name" value="Sigma3 and sigma4 domains of RNA polymerase sigma factors"/>
    <property type="match status" value="1"/>
</dbReference>
<keyword evidence="6" id="KW-1185">Reference proteome</keyword>
<evidence type="ECO:0000259" key="4">
    <source>
        <dbReference type="Pfam" id="PF15915"/>
    </source>
</evidence>
<dbReference type="InterPro" id="IPR031803">
    <property type="entry name" value="BAT_GAF/HTH-assoc"/>
</dbReference>
<evidence type="ECO:0000313" key="5">
    <source>
        <dbReference type="EMBL" id="QLG61525.1"/>
    </source>
</evidence>
<feature type="domain" description="HTH bat-type" evidence="3">
    <location>
        <begin position="156"/>
        <end position="207"/>
    </location>
</feature>
<evidence type="ECO:0000313" key="6">
    <source>
        <dbReference type="Proteomes" id="UP000509626"/>
    </source>
</evidence>
<dbReference type="InterPro" id="IPR013324">
    <property type="entry name" value="RNA_pol_sigma_r3/r4-like"/>
</dbReference>
<dbReference type="Proteomes" id="UP000509626">
    <property type="component" value="Chromosome"/>
</dbReference>
<dbReference type="KEGG" id="halu:HUG12_07205"/>
<dbReference type="InterPro" id="IPR007050">
    <property type="entry name" value="HTH_bacterioopsin"/>
</dbReference>
<dbReference type="AlphaFoldDB" id="A0A7D5QJM6"/>
<keyword evidence="2" id="KW-0804">Transcription</keyword>
<gene>
    <name evidence="5" type="ORF">HUG12_07205</name>
</gene>
<dbReference type="InterPro" id="IPR036388">
    <property type="entry name" value="WH-like_DNA-bd_sf"/>
</dbReference>
<keyword evidence="1" id="KW-0805">Transcription regulation</keyword>
<dbReference type="PANTHER" id="PTHR34236">
    <property type="entry name" value="DIMETHYL SULFOXIDE REDUCTASE TRANSCRIPTIONAL ACTIVATOR"/>
    <property type="match status" value="1"/>
</dbReference>